<dbReference type="Proteomes" id="UP000219799">
    <property type="component" value="Chromosome 11"/>
</dbReference>
<protein>
    <submittedName>
        <fullName evidence="2">JmjC domain containing protein, putative</fullName>
    </submittedName>
</protein>
<dbReference type="EMBL" id="LT594499">
    <property type="protein sequence ID" value="SBT79882.1"/>
    <property type="molecule type" value="Genomic_DNA"/>
</dbReference>
<evidence type="ECO:0000313" key="3">
    <source>
        <dbReference type="Proteomes" id="UP000219799"/>
    </source>
</evidence>
<dbReference type="PANTHER" id="PTHR12461">
    <property type="entry name" value="HYPOXIA-INDUCIBLE FACTOR 1 ALPHA INHIBITOR-RELATED"/>
    <property type="match status" value="1"/>
</dbReference>
<feature type="domain" description="JmjC" evidence="1">
    <location>
        <begin position="266"/>
        <end position="444"/>
    </location>
</feature>
<organism evidence="2 3">
    <name type="scientific">Plasmodium malariae</name>
    <dbReference type="NCBI Taxonomy" id="5858"/>
    <lineage>
        <taxon>Eukaryota</taxon>
        <taxon>Sar</taxon>
        <taxon>Alveolata</taxon>
        <taxon>Apicomplexa</taxon>
        <taxon>Aconoidasida</taxon>
        <taxon>Haemosporida</taxon>
        <taxon>Plasmodiidae</taxon>
        <taxon>Plasmodium</taxon>
        <taxon>Plasmodium (Plasmodium)</taxon>
    </lineage>
</organism>
<proteinExistence type="predicted"/>
<dbReference type="PANTHER" id="PTHR12461:SF105">
    <property type="entry name" value="HYPOXIA-INDUCIBLE FACTOR 1-ALPHA INHIBITOR"/>
    <property type="match status" value="1"/>
</dbReference>
<dbReference type="Gene3D" id="2.60.120.650">
    <property type="entry name" value="Cupin"/>
    <property type="match status" value="2"/>
</dbReference>
<reference evidence="2 3" key="1">
    <citation type="submission" date="2016-06" db="EMBL/GenBank/DDBJ databases">
        <authorList>
            <consortium name="Pathogen Informatics"/>
        </authorList>
    </citation>
    <scope>NUCLEOTIDE SEQUENCE [LARGE SCALE GENOMIC DNA]</scope>
    <source>
        <strain evidence="2">PmlGA01</strain>
    </source>
</reference>
<dbReference type="InterPro" id="IPR041667">
    <property type="entry name" value="Cupin_8"/>
</dbReference>
<sequence>MKKYETDGFDNYCKLIKRKIKEISEDEIETANLFEKLIKKYNLKSIKRVSLPVQKNCCFSCRSSANYFYNYYYKKKEPVIITNLNHKIGNCVKYFDNKNIVKYIGDTKVSIHVSNSKFLNNVNKNFRYTLSSLTNFILLIGKENKKKKVNNNFSINCKQDRKKIYITFNNDKEVYQKKNLAKHEDIISNCQEGKNNKLKYQEEYFENYLVDNKILIQNDGNEIILDNSSISNDATETNGKILPCHVKDGNHKRVKCANGKDNNSRDSNNYYYYYRSLGTNHFKDVSNIKKMNSFIKDNFFLPAEIYPPYEKFEFFSSVLRIGQTNIFIWLHYDIPDNFLIQIKGRKKILLIPPKFIKYFNIINSSSSYNLFHILIKKNKLSKKEKIIKKILQKFALVADIYEGDVLFIPSLWLHYVYNMPAHTYLKKRYKKYHQYLYTVTEKLQGSFFSKKYKKEYDKKKNLSSYNIYINSKFKIIGRNKTKKKKNTYVVTKKFKRKHESKIRLRYLANNIFLYTNKSDNLNCSEHLSYVPKDADKNELITHYSHLENYEEYLKKNFHVFIDSNCVQSCNRTSNNEKKGEKIPFTRNDNKKMAYNKKIEEKDNSEHLKHADNTATSKAIEEKGSDSSKDFYLNAKLNISVNYFFRKRKEICLFNKKDLYGNQDIHVVNQIFKKIQKEIKPLISVPAKYKNFYLQKIQGFLYSYLDEEYI</sequence>
<evidence type="ECO:0000313" key="2">
    <source>
        <dbReference type="EMBL" id="SBT79882.1"/>
    </source>
</evidence>
<gene>
    <name evidence="2" type="primary">JmjC2</name>
    <name evidence="2" type="ORF">PMLGA01_110048000</name>
</gene>
<dbReference type="VEuPathDB" id="PlasmoDB:PmUG01_11060000"/>
<dbReference type="SUPFAM" id="SSF51197">
    <property type="entry name" value="Clavaminate synthase-like"/>
    <property type="match status" value="1"/>
</dbReference>
<name>A0A1C3L0A4_PLAMA</name>
<dbReference type="Pfam" id="PF13621">
    <property type="entry name" value="Cupin_8"/>
    <property type="match status" value="1"/>
</dbReference>
<dbReference type="PROSITE" id="PS51184">
    <property type="entry name" value="JMJC"/>
    <property type="match status" value="1"/>
</dbReference>
<dbReference type="AlphaFoldDB" id="A0A1C3L0A4"/>
<dbReference type="InterPro" id="IPR003347">
    <property type="entry name" value="JmjC_dom"/>
</dbReference>
<evidence type="ECO:0000259" key="1">
    <source>
        <dbReference type="PROSITE" id="PS51184"/>
    </source>
</evidence>
<accession>A0A1C3L0A4</accession>